<dbReference type="AlphaFoldDB" id="A0A1X7TNZ2"/>
<dbReference type="EnsemblMetazoa" id="Aqu2.1.16728_001">
    <property type="protein sequence ID" value="Aqu2.1.16728_001"/>
    <property type="gene ID" value="Aqu2.1.16728"/>
</dbReference>
<name>A0A1X7TNZ2_AMPQE</name>
<protein>
    <submittedName>
        <fullName evidence="1">Uncharacterized protein</fullName>
    </submittedName>
</protein>
<sequence>PRSVEDASDILEITFIETSANAFFNIPITLECTGEAPENATVTVQCTGT</sequence>
<organism evidence="1">
    <name type="scientific">Amphimedon queenslandica</name>
    <name type="common">Sponge</name>
    <dbReference type="NCBI Taxonomy" id="400682"/>
    <lineage>
        <taxon>Eukaryota</taxon>
        <taxon>Metazoa</taxon>
        <taxon>Porifera</taxon>
        <taxon>Demospongiae</taxon>
        <taxon>Heteroscleromorpha</taxon>
        <taxon>Haplosclerida</taxon>
        <taxon>Niphatidae</taxon>
        <taxon>Amphimedon</taxon>
    </lineage>
</organism>
<dbReference type="InParanoid" id="A0A1X7TNZ2"/>
<proteinExistence type="predicted"/>
<accession>A0A1X7TNZ2</accession>
<reference evidence="1" key="1">
    <citation type="submission" date="2017-05" db="UniProtKB">
        <authorList>
            <consortium name="EnsemblMetazoa"/>
        </authorList>
    </citation>
    <scope>IDENTIFICATION</scope>
</reference>
<evidence type="ECO:0000313" key="1">
    <source>
        <dbReference type="EnsemblMetazoa" id="Aqu2.1.16728_001"/>
    </source>
</evidence>